<keyword evidence="3" id="KW-1185">Reference proteome</keyword>
<protein>
    <submittedName>
        <fullName evidence="2">Uncharacterized protein</fullName>
    </submittedName>
</protein>
<accession>A0A6A4HNJ7</accession>
<feature type="compositionally biased region" description="Low complexity" evidence="1">
    <location>
        <begin position="397"/>
        <end position="412"/>
    </location>
</feature>
<feature type="region of interest" description="Disordered" evidence="1">
    <location>
        <begin position="603"/>
        <end position="734"/>
    </location>
</feature>
<name>A0A6A4HNJ7_9AGAR</name>
<proteinExistence type="predicted"/>
<feature type="region of interest" description="Disordered" evidence="1">
    <location>
        <begin position="311"/>
        <end position="548"/>
    </location>
</feature>
<feature type="compositionally biased region" description="Polar residues" evidence="1">
    <location>
        <begin position="229"/>
        <end position="245"/>
    </location>
</feature>
<feature type="compositionally biased region" description="Low complexity" evidence="1">
    <location>
        <begin position="95"/>
        <end position="108"/>
    </location>
</feature>
<feature type="compositionally biased region" description="Basic and acidic residues" evidence="1">
    <location>
        <begin position="37"/>
        <end position="48"/>
    </location>
</feature>
<feature type="compositionally biased region" description="Basic residues" evidence="1">
    <location>
        <begin position="426"/>
        <end position="435"/>
    </location>
</feature>
<feature type="compositionally biased region" description="Pro residues" evidence="1">
    <location>
        <begin position="721"/>
        <end position="734"/>
    </location>
</feature>
<gene>
    <name evidence="2" type="ORF">BT96DRAFT_919411</name>
</gene>
<evidence type="ECO:0000256" key="1">
    <source>
        <dbReference type="SAM" id="MobiDB-lite"/>
    </source>
</evidence>
<feature type="compositionally biased region" description="Low complexity" evidence="1">
    <location>
        <begin position="180"/>
        <end position="196"/>
    </location>
</feature>
<dbReference type="EMBL" id="ML769455">
    <property type="protein sequence ID" value="KAE9400572.1"/>
    <property type="molecule type" value="Genomic_DNA"/>
</dbReference>
<feature type="compositionally biased region" description="Pro residues" evidence="1">
    <location>
        <begin position="80"/>
        <end position="94"/>
    </location>
</feature>
<feature type="region of interest" description="Disordered" evidence="1">
    <location>
        <begin position="1"/>
        <end position="132"/>
    </location>
</feature>
<reference evidence="2" key="1">
    <citation type="journal article" date="2019" name="Environ. Microbiol.">
        <title>Fungal ecological strategies reflected in gene transcription - a case study of two litter decomposers.</title>
        <authorList>
            <person name="Barbi F."/>
            <person name="Kohler A."/>
            <person name="Barry K."/>
            <person name="Baskaran P."/>
            <person name="Daum C."/>
            <person name="Fauchery L."/>
            <person name="Ihrmark K."/>
            <person name="Kuo A."/>
            <person name="LaButti K."/>
            <person name="Lipzen A."/>
            <person name="Morin E."/>
            <person name="Grigoriev I.V."/>
            <person name="Henrissat B."/>
            <person name="Lindahl B."/>
            <person name="Martin F."/>
        </authorList>
    </citation>
    <scope>NUCLEOTIDE SEQUENCE</scope>
    <source>
        <strain evidence="2">JB14</strain>
    </source>
</reference>
<sequence>MSSALSPRSESSSRNWWSLSSNKGSPRDPAASYPLEKPSRDLSKRNDGTKFNSLASAIGFKSKKHPSLAIQDPPTRNFPSVPPSEPLYSPPPSPKYSRPTSKSVSSTRSRVDSIEPRTPLDGQRDTASKRHSLLTLDMDPFAARGIAVPHSPIDRNRLSAYSGSSVVPEYITKRIDDAPVSRVSYASSSSNSNFYSDDIVPLSPTPSISERPRRMLSQKKSLGDLGQKSGRSSGMIKSNSSVTLTDKNRLSHPDLPPAPRPPMRARGLTDAAATYHRPNFLLDVSFTSSPPSPSTPHPRVIVRQPSIQRVGLPVSAPPSQRLPPPPSTAADDDETIDSLQFSNSASSSTTSFRSSSRDVGMANQYYIPRSRPPRETRPADDLTEPLHKARTLKKATSHQSISKVVSCSSPSISTPPPEIVPDKAPRKQRSFHHPRIPLPPIPLSLKHQSGSAVPFSDGQTAAESKRGSASGPPTPGRKRLFSGSSTRRPSTSQETFGDDDRRSVFSLDREKPISTKNRSSNAPSSFWDEGGDAAPSSPHVSPHDYTPQRIMSPADMLKLEADVQESLSYSRTRGMSIVSASTVTSESDNTSSMHGITASLRSQGLLNPQPHPIRSNSMGSGGVVVPPRLPRPSTSHSSSPATDTPSSPGFVSLPPPPRSRRPHTSSKVSVVPEVSTLKPLSPPPRARILNKKPSSESNRRTSLMRKPSFLDIDDDLEVKKPPPPPLPLPLPVPPLHREDSFLDLARESLDTVRSDMDEEQF</sequence>
<evidence type="ECO:0000313" key="2">
    <source>
        <dbReference type="EMBL" id="KAE9400572.1"/>
    </source>
</evidence>
<dbReference type="AlphaFoldDB" id="A0A6A4HNJ7"/>
<evidence type="ECO:0000313" key="3">
    <source>
        <dbReference type="Proteomes" id="UP000799118"/>
    </source>
</evidence>
<feature type="compositionally biased region" description="Low complexity" evidence="1">
    <location>
        <begin position="1"/>
        <end position="22"/>
    </location>
</feature>
<feature type="compositionally biased region" description="Polar residues" evidence="1">
    <location>
        <begin position="446"/>
        <end position="462"/>
    </location>
</feature>
<feature type="compositionally biased region" description="Polar residues" evidence="1">
    <location>
        <begin position="514"/>
        <end position="524"/>
    </location>
</feature>
<feature type="region of interest" description="Disordered" evidence="1">
    <location>
        <begin position="178"/>
        <end position="272"/>
    </location>
</feature>
<feature type="compositionally biased region" description="Basic and acidic residues" evidence="1">
    <location>
        <begin position="372"/>
        <end position="387"/>
    </location>
</feature>
<organism evidence="2 3">
    <name type="scientific">Gymnopus androsaceus JB14</name>
    <dbReference type="NCBI Taxonomy" id="1447944"/>
    <lineage>
        <taxon>Eukaryota</taxon>
        <taxon>Fungi</taxon>
        <taxon>Dikarya</taxon>
        <taxon>Basidiomycota</taxon>
        <taxon>Agaricomycotina</taxon>
        <taxon>Agaricomycetes</taxon>
        <taxon>Agaricomycetidae</taxon>
        <taxon>Agaricales</taxon>
        <taxon>Marasmiineae</taxon>
        <taxon>Omphalotaceae</taxon>
        <taxon>Gymnopus</taxon>
    </lineage>
</organism>
<feature type="compositionally biased region" description="Low complexity" evidence="1">
    <location>
        <begin position="623"/>
        <end position="648"/>
    </location>
</feature>
<feature type="compositionally biased region" description="Low complexity" evidence="1">
    <location>
        <begin position="341"/>
        <end position="354"/>
    </location>
</feature>
<feature type="compositionally biased region" description="Basic and acidic residues" evidence="1">
    <location>
        <begin position="498"/>
        <end position="513"/>
    </location>
</feature>
<dbReference type="Proteomes" id="UP000799118">
    <property type="component" value="Unassembled WGS sequence"/>
</dbReference>
<dbReference type="OrthoDB" id="3195323at2759"/>
<feature type="compositionally biased region" description="Polar residues" evidence="1">
    <location>
        <begin position="482"/>
        <end position="495"/>
    </location>
</feature>